<dbReference type="SUPFAM" id="SSF101960">
    <property type="entry name" value="Stabilizer of iron transporter SufD"/>
    <property type="match status" value="1"/>
</dbReference>
<dbReference type="EMBL" id="JAMZFT010000001">
    <property type="protein sequence ID" value="MCP1335700.1"/>
    <property type="molecule type" value="Genomic_DNA"/>
</dbReference>
<keyword evidence="5" id="KW-1185">Reference proteome</keyword>
<evidence type="ECO:0000313" key="4">
    <source>
        <dbReference type="EMBL" id="MCP1335700.1"/>
    </source>
</evidence>
<reference evidence="4" key="1">
    <citation type="submission" date="2022-06" db="EMBL/GenBank/DDBJ databases">
        <title>Isolation and Genomics of Futiania mangrovii gen. nov., sp. nov., a Rare and Metabolically-versatile member in the Class Alphaproteobacteria.</title>
        <authorList>
            <person name="Liu L."/>
            <person name="Huang W.-C."/>
            <person name="Pan J."/>
            <person name="Li J."/>
            <person name="Huang Y."/>
            <person name="Du H."/>
            <person name="Liu Y."/>
            <person name="Li M."/>
        </authorList>
    </citation>
    <scope>NUCLEOTIDE SEQUENCE</scope>
    <source>
        <strain evidence="4">FT118</strain>
    </source>
</reference>
<gene>
    <name evidence="4" type="primary">sufD</name>
    <name evidence="4" type="ORF">NJQ99_04695</name>
</gene>
<sequence length="430" mass="44182">MARDRHISADAYARAFGAAAGRLPGAEAARKAALDALIETGIPTRRVEDWKYTDLRALADTALPVSGVGEGPVDRAAGVFGGIDAATVAIVNGTLRHDLSDPMPEGVTLTRVADLLSDGGEAAADLLSVEGAGPLAAMNAAFLQDGAVLTVAKGAAVARPVRLLVTGAGEAAASYLRLHVVLGEGAELTLLEDVLPAAGHHLSVVGRTQVGANAGLTHLRAVTGADGARVVAEMTASLARDARYGLFLGAEATTLSRMDASVTLTAPGAEARLAGLSLMGAAQHADNTIVVRHAAPHGTSTQVFKHVLGGEARGVFQGKIIVDRVAQKTDGHQLSQALLLGGRAEQDSKPELEIYADDVKCSHGSTVGQLDPASMFYLRSRGIPEGEAQALLIRAFAAEALDEIAHEGAREALSARLDAWLAALPKGETA</sequence>
<dbReference type="RefSeq" id="WP_269331634.1">
    <property type="nucleotide sequence ID" value="NZ_JAMZFT010000001.1"/>
</dbReference>
<dbReference type="PANTHER" id="PTHR43575:SF1">
    <property type="entry name" value="PROTEIN ABCI7, CHLOROPLASTIC"/>
    <property type="match status" value="1"/>
</dbReference>
<dbReference type="Pfam" id="PF01458">
    <property type="entry name" value="SUFBD_core"/>
    <property type="match status" value="1"/>
</dbReference>
<evidence type="ECO:0000313" key="5">
    <source>
        <dbReference type="Proteomes" id="UP001055804"/>
    </source>
</evidence>
<comment type="caution">
    <text evidence="4">The sequence shown here is derived from an EMBL/GenBank/DDBJ whole genome shotgun (WGS) entry which is preliminary data.</text>
</comment>
<evidence type="ECO:0000256" key="1">
    <source>
        <dbReference type="ARBA" id="ARBA00043967"/>
    </source>
</evidence>
<dbReference type="GO" id="GO:0016226">
    <property type="term" value="P:iron-sulfur cluster assembly"/>
    <property type="evidence" value="ECO:0007669"/>
    <property type="project" value="InterPro"/>
</dbReference>
<dbReference type="Pfam" id="PF19295">
    <property type="entry name" value="SufBD_N"/>
    <property type="match status" value="1"/>
</dbReference>
<dbReference type="InterPro" id="IPR011542">
    <property type="entry name" value="SUF_FeS_clus_asmbl_SufD"/>
</dbReference>
<dbReference type="InterPro" id="IPR045595">
    <property type="entry name" value="SufBD_N"/>
</dbReference>
<accession>A0A9J6P850</accession>
<evidence type="ECO:0000259" key="2">
    <source>
        <dbReference type="Pfam" id="PF01458"/>
    </source>
</evidence>
<dbReference type="AlphaFoldDB" id="A0A9J6P850"/>
<dbReference type="NCBIfam" id="TIGR01981">
    <property type="entry name" value="sufD"/>
    <property type="match status" value="1"/>
</dbReference>
<dbReference type="InterPro" id="IPR000825">
    <property type="entry name" value="SUF_FeS_clus_asmbl_SufBD_core"/>
</dbReference>
<protein>
    <submittedName>
        <fullName evidence="4">Fe-S cluster assembly protein SufD</fullName>
    </submittedName>
</protein>
<feature type="domain" description="SUF system FeS cluster assembly SufBD core" evidence="2">
    <location>
        <begin position="169"/>
        <end position="396"/>
    </location>
</feature>
<dbReference type="InterPro" id="IPR037284">
    <property type="entry name" value="SUF_FeS_clus_asmbl_SufBD_sf"/>
</dbReference>
<name>A0A9J6P850_9PROT</name>
<dbReference type="InterPro" id="IPR055346">
    <property type="entry name" value="Fe-S_cluster_assembly_SufBD"/>
</dbReference>
<proteinExistence type="inferred from homology"/>
<evidence type="ECO:0000259" key="3">
    <source>
        <dbReference type="Pfam" id="PF19295"/>
    </source>
</evidence>
<organism evidence="4 5">
    <name type="scientific">Futiania mangrovi</name>
    <dbReference type="NCBI Taxonomy" id="2959716"/>
    <lineage>
        <taxon>Bacteria</taxon>
        <taxon>Pseudomonadati</taxon>
        <taxon>Pseudomonadota</taxon>
        <taxon>Alphaproteobacteria</taxon>
        <taxon>Futianiales</taxon>
        <taxon>Futianiaceae</taxon>
        <taxon>Futiania</taxon>
    </lineage>
</organism>
<dbReference type="PANTHER" id="PTHR43575">
    <property type="entry name" value="PROTEIN ABCI7, CHLOROPLASTIC"/>
    <property type="match status" value="1"/>
</dbReference>
<dbReference type="Proteomes" id="UP001055804">
    <property type="component" value="Unassembled WGS sequence"/>
</dbReference>
<comment type="similarity">
    <text evidence="1">Belongs to the iron-sulfur cluster assembly SufBD family.</text>
</comment>
<feature type="domain" description="SUF system FeS cluster assembly SufBD N-terminal" evidence="3">
    <location>
        <begin position="27"/>
        <end position="163"/>
    </location>
</feature>